<sequence>MDSSNILKIIGNVHLYKQKEIQNNLLKLFL</sequence>
<dbReference type="STRING" id="523843.SAMN06264941_1006"/>
<comment type="caution">
    <text evidence="1">The sequence shown here is derived from an EMBL/GenBank/DDBJ whole genome shotgun (WGS) entry which is preliminary data.</text>
</comment>
<dbReference type="EMBL" id="JWTK01000002">
    <property type="protein sequence ID" value="OJH49540.1"/>
    <property type="molecule type" value="Genomic_DNA"/>
</dbReference>
<name>A0A1L9C4T9_9EURY</name>
<dbReference type="Proteomes" id="UP000185713">
    <property type="component" value="Unassembled WGS sequence"/>
</dbReference>
<protein>
    <submittedName>
        <fullName evidence="1">Uncharacterized protein</fullName>
    </submittedName>
</protein>
<organism evidence="1 2">
    <name type="scientific">Methanohalophilus portucalensis FDF-1</name>
    <dbReference type="NCBI Taxonomy" id="523843"/>
    <lineage>
        <taxon>Archaea</taxon>
        <taxon>Methanobacteriati</taxon>
        <taxon>Methanobacteriota</taxon>
        <taxon>Stenosarchaea group</taxon>
        <taxon>Methanomicrobia</taxon>
        <taxon>Methanosarcinales</taxon>
        <taxon>Methanosarcinaceae</taxon>
        <taxon>Methanohalophilus</taxon>
    </lineage>
</organism>
<proteinExistence type="predicted"/>
<dbReference type="AlphaFoldDB" id="A0A1L9C4T9"/>
<evidence type="ECO:0000313" key="1">
    <source>
        <dbReference type="EMBL" id="OJH49540.1"/>
    </source>
</evidence>
<gene>
    <name evidence="1" type="ORF">MPF_0328</name>
</gene>
<reference evidence="1 2" key="1">
    <citation type="submission" date="2014-12" db="EMBL/GenBank/DDBJ databases">
        <title>The genome sequence of Methanohalophilus portucalensis strain FDF1.</title>
        <authorList>
            <person name="Lai M.-C."/>
            <person name="Lai S.-J."/>
        </authorList>
    </citation>
    <scope>NUCLEOTIDE SEQUENCE [LARGE SCALE GENOMIC DNA]</scope>
    <source>
        <strain evidence="1 2">FDF-1</strain>
    </source>
</reference>
<evidence type="ECO:0000313" key="2">
    <source>
        <dbReference type="Proteomes" id="UP000185713"/>
    </source>
</evidence>
<accession>A0A1L9C4T9</accession>